<proteinExistence type="predicted"/>
<protein>
    <submittedName>
        <fullName evidence="1">Uncharacterized protein</fullName>
    </submittedName>
</protein>
<sequence>MSTPIAEIADWIDDLEFVLEDEKRLREEED</sequence>
<evidence type="ECO:0000313" key="1">
    <source>
        <dbReference type="EMBL" id="DAD84623.1"/>
    </source>
</evidence>
<dbReference type="EMBL" id="BK014963">
    <property type="protein sequence ID" value="DAD84623.1"/>
    <property type="molecule type" value="Genomic_DNA"/>
</dbReference>
<reference evidence="1" key="1">
    <citation type="journal article" date="2021" name="Proc. Natl. Acad. Sci. U.S.A.">
        <title>A Catalog of Tens of Thousands of Viruses from Human Metagenomes Reveals Hidden Associations with Chronic Diseases.</title>
        <authorList>
            <person name="Tisza M.J."/>
            <person name="Buck C.B."/>
        </authorList>
    </citation>
    <scope>NUCLEOTIDE SEQUENCE</scope>
    <source>
        <strain evidence="1">CtqI92</strain>
    </source>
</reference>
<accession>A0A8S5MR99</accession>
<organism evidence="1">
    <name type="scientific">Caudovirales sp. ctqI92</name>
    <dbReference type="NCBI Taxonomy" id="2826785"/>
    <lineage>
        <taxon>Viruses</taxon>
        <taxon>Duplodnaviria</taxon>
        <taxon>Heunggongvirae</taxon>
        <taxon>Uroviricota</taxon>
        <taxon>Caudoviricetes</taxon>
    </lineage>
</organism>
<name>A0A8S5MR99_9CAUD</name>